<sequence>MTQNCSLRHQSSMPMPLHRSSSTLVRMMDIKRPRNHIVAALDSVGMMNFPVSRQMAGRQQYATRGREVNG</sequence>
<dbReference type="AlphaFoldDB" id="A0A0A9D765"/>
<organism evidence="1">
    <name type="scientific">Arundo donax</name>
    <name type="common">Giant reed</name>
    <name type="synonym">Donax arundinaceus</name>
    <dbReference type="NCBI Taxonomy" id="35708"/>
    <lineage>
        <taxon>Eukaryota</taxon>
        <taxon>Viridiplantae</taxon>
        <taxon>Streptophyta</taxon>
        <taxon>Embryophyta</taxon>
        <taxon>Tracheophyta</taxon>
        <taxon>Spermatophyta</taxon>
        <taxon>Magnoliopsida</taxon>
        <taxon>Liliopsida</taxon>
        <taxon>Poales</taxon>
        <taxon>Poaceae</taxon>
        <taxon>PACMAD clade</taxon>
        <taxon>Arundinoideae</taxon>
        <taxon>Arundineae</taxon>
        <taxon>Arundo</taxon>
    </lineage>
</organism>
<reference evidence="1" key="2">
    <citation type="journal article" date="2015" name="Data Brief">
        <title>Shoot transcriptome of the giant reed, Arundo donax.</title>
        <authorList>
            <person name="Barrero R.A."/>
            <person name="Guerrero F.D."/>
            <person name="Moolhuijzen P."/>
            <person name="Goolsby J.A."/>
            <person name="Tidwell J."/>
            <person name="Bellgard S.E."/>
            <person name="Bellgard M.I."/>
        </authorList>
    </citation>
    <scope>NUCLEOTIDE SEQUENCE</scope>
    <source>
        <tissue evidence="1">Shoot tissue taken approximately 20 cm above the soil surface</tissue>
    </source>
</reference>
<evidence type="ECO:0000313" key="1">
    <source>
        <dbReference type="EMBL" id="JAD83611.1"/>
    </source>
</evidence>
<proteinExistence type="predicted"/>
<reference evidence="1" key="1">
    <citation type="submission" date="2014-09" db="EMBL/GenBank/DDBJ databases">
        <authorList>
            <person name="Magalhaes I.L.F."/>
            <person name="Oliveira U."/>
            <person name="Santos F.R."/>
            <person name="Vidigal T.H.D.A."/>
            <person name="Brescovit A.D."/>
            <person name="Santos A.J."/>
        </authorList>
    </citation>
    <scope>NUCLEOTIDE SEQUENCE</scope>
    <source>
        <tissue evidence="1">Shoot tissue taken approximately 20 cm above the soil surface</tissue>
    </source>
</reference>
<dbReference type="EMBL" id="GBRH01214284">
    <property type="protein sequence ID" value="JAD83611.1"/>
    <property type="molecule type" value="Transcribed_RNA"/>
</dbReference>
<accession>A0A0A9D765</accession>
<protein>
    <submittedName>
        <fullName evidence="1">CESA4</fullName>
    </submittedName>
</protein>
<name>A0A0A9D765_ARUDO</name>